<proteinExistence type="predicted"/>
<dbReference type="Proteomes" id="UP001604336">
    <property type="component" value="Unassembled WGS sequence"/>
</dbReference>
<evidence type="ECO:0000313" key="2">
    <source>
        <dbReference type="EMBL" id="KAL2517207.1"/>
    </source>
</evidence>
<reference evidence="3" key="1">
    <citation type="submission" date="2024-07" db="EMBL/GenBank/DDBJ databases">
        <title>Two chromosome-level genome assemblies of Korean endemic species Abeliophyllum distichum and Forsythia ovata (Oleaceae).</title>
        <authorList>
            <person name="Jang H."/>
        </authorList>
    </citation>
    <scope>NUCLEOTIDE SEQUENCE [LARGE SCALE GENOMIC DNA]</scope>
</reference>
<evidence type="ECO:0000313" key="3">
    <source>
        <dbReference type="Proteomes" id="UP001604336"/>
    </source>
</evidence>
<dbReference type="EMBL" id="JBFOLK010000004">
    <property type="protein sequence ID" value="KAL2517207.1"/>
    <property type="molecule type" value="Genomic_DNA"/>
</dbReference>
<feature type="region of interest" description="Disordered" evidence="1">
    <location>
        <begin position="82"/>
        <end position="115"/>
    </location>
</feature>
<name>A0ABD1TWW1_9LAMI</name>
<keyword evidence="3" id="KW-1185">Reference proteome</keyword>
<dbReference type="AlphaFoldDB" id="A0ABD1TWW1"/>
<sequence>MADTTKINEEIDLIKTVDLAPQVAVQLLAPVCKEIIEALRSKYDSVPFEELYDKLIDHETYFRDLDSVSVYSTIEINATTAQPFSNNRAPSNYRPPSSNQRNSCGYQPRSRQSLDANDQPLDAAKQQPYLPIFSFSHPQPFMDVSPITSGLTSIALAQTNYSLSATTPQSLLAAISNSSVAFSSVARSSASFSYPSSAQFTFDSSSSNEQPADT</sequence>
<evidence type="ECO:0000256" key="1">
    <source>
        <dbReference type="SAM" id="MobiDB-lite"/>
    </source>
</evidence>
<gene>
    <name evidence="2" type="ORF">Adt_13454</name>
</gene>
<comment type="caution">
    <text evidence="2">The sequence shown here is derived from an EMBL/GenBank/DDBJ whole genome shotgun (WGS) entry which is preliminary data.</text>
</comment>
<organism evidence="2 3">
    <name type="scientific">Abeliophyllum distichum</name>
    <dbReference type="NCBI Taxonomy" id="126358"/>
    <lineage>
        <taxon>Eukaryota</taxon>
        <taxon>Viridiplantae</taxon>
        <taxon>Streptophyta</taxon>
        <taxon>Embryophyta</taxon>
        <taxon>Tracheophyta</taxon>
        <taxon>Spermatophyta</taxon>
        <taxon>Magnoliopsida</taxon>
        <taxon>eudicotyledons</taxon>
        <taxon>Gunneridae</taxon>
        <taxon>Pentapetalae</taxon>
        <taxon>asterids</taxon>
        <taxon>lamiids</taxon>
        <taxon>Lamiales</taxon>
        <taxon>Oleaceae</taxon>
        <taxon>Forsythieae</taxon>
        <taxon>Abeliophyllum</taxon>
    </lineage>
</organism>
<accession>A0ABD1TWW1</accession>
<protein>
    <submittedName>
        <fullName evidence="2">Uncharacterized protein</fullName>
    </submittedName>
</protein>